<name>A0A8J5XG23_DIALT</name>
<organism evidence="3 4">
    <name type="scientific">Diacronema lutheri</name>
    <name type="common">Unicellular marine alga</name>
    <name type="synonym">Monochrysis lutheri</name>
    <dbReference type="NCBI Taxonomy" id="2081491"/>
    <lineage>
        <taxon>Eukaryota</taxon>
        <taxon>Haptista</taxon>
        <taxon>Haptophyta</taxon>
        <taxon>Pavlovophyceae</taxon>
        <taxon>Pavlovales</taxon>
        <taxon>Pavlovaceae</taxon>
        <taxon>Diacronema</taxon>
    </lineage>
</organism>
<evidence type="ECO:0000313" key="4">
    <source>
        <dbReference type="Proteomes" id="UP000751190"/>
    </source>
</evidence>
<gene>
    <name evidence="3" type="ORF">KFE25_011224</name>
</gene>
<evidence type="ECO:0000256" key="1">
    <source>
        <dbReference type="SAM" id="Coils"/>
    </source>
</evidence>
<keyword evidence="4" id="KW-1185">Reference proteome</keyword>
<reference evidence="3" key="1">
    <citation type="submission" date="2021-05" db="EMBL/GenBank/DDBJ databases">
        <title>The genome of the haptophyte Pavlova lutheri (Diacronema luteri, Pavlovales) - a model for lipid biosynthesis in eukaryotic algae.</title>
        <authorList>
            <person name="Hulatt C.J."/>
            <person name="Posewitz M.C."/>
        </authorList>
    </citation>
    <scope>NUCLEOTIDE SEQUENCE</scope>
    <source>
        <strain evidence="3">NIVA-4/92</strain>
    </source>
</reference>
<dbReference type="EMBL" id="JAGTXO010000017">
    <property type="protein sequence ID" value="KAG8463227.1"/>
    <property type="molecule type" value="Genomic_DNA"/>
</dbReference>
<dbReference type="OrthoDB" id="10556401at2759"/>
<feature type="coiled-coil region" evidence="1">
    <location>
        <begin position="233"/>
        <end position="264"/>
    </location>
</feature>
<evidence type="ECO:0000313" key="3">
    <source>
        <dbReference type="EMBL" id="KAG8463227.1"/>
    </source>
</evidence>
<dbReference type="AlphaFoldDB" id="A0A8J5XG23"/>
<dbReference type="Proteomes" id="UP000751190">
    <property type="component" value="Unassembled WGS sequence"/>
</dbReference>
<sequence length="443" mass="46447">MRDGHTAAWDAVRCLWVVEVDGHVFSGANAEQLRASPAPAAPAAGAAAPATCHGDASGSALDGEAAAHAAEADRIADLRARVLPDWAELEELSAAQLRVACVARKVSLRGFRNDWDDERTRQWLLSRLLAWVDSRAAPAAALAAASAAIAAMDAADSSGERAAAGAPAEAPPAAAQAEPTAAQEAGGAGAPSASAALAARIDALDAAQAQQLRDFVGLFEQLNLDAHSLRSDVAIVRGQNEALREEAQALREQTEALREELRAQPVLLRALEATDPIHGLAHAGGPPAHGRIQAGGAFMSRAEYAKLLREHNLIELSPGAPHEGQHVFHIISAANGGPDHTDNFLYALGGSFNVSIGCRLDAFNCVLAGKAKARRAVAIALLVAREPTLRKHVDRRGKAEPALLTNGAHRELCQRYPNDADALADALYAQGDAILRDVRHANR</sequence>
<comment type="caution">
    <text evidence="3">The sequence shown here is derived from an EMBL/GenBank/DDBJ whole genome shotgun (WGS) entry which is preliminary data.</text>
</comment>
<feature type="region of interest" description="Disordered" evidence="2">
    <location>
        <begin position="160"/>
        <end position="188"/>
    </location>
</feature>
<accession>A0A8J5XG23</accession>
<keyword evidence="1" id="KW-0175">Coiled coil</keyword>
<protein>
    <submittedName>
        <fullName evidence="3">Uncharacterized protein</fullName>
    </submittedName>
</protein>
<evidence type="ECO:0000256" key="2">
    <source>
        <dbReference type="SAM" id="MobiDB-lite"/>
    </source>
</evidence>
<proteinExistence type="predicted"/>